<organism evidence="1 2">
    <name type="scientific">Clostridium beijerinckii</name>
    <name type="common">Clostridium MP</name>
    <dbReference type="NCBI Taxonomy" id="1520"/>
    <lineage>
        <taxon>Bacteria</taxon>
        <taxon>Bacillati</taxon>
        <taxon>Bacillota</taxon>
        <taxon>Clostridia</taxon>
        <taxon>Eubacteriales</taxon>
        <taxon>Clostridiaceae</taxon>
        <taxon>Clostridium</taxon>
    </lineage>
</organism>
<accession>A0AAE5LN29</accession>
<comment type="caution">
    <text evidence="1">The sequence shown here is derived from an EMBL/GenBank/DDBJ whole genome shotgun (WGS) entry which is preliminary data.</text>
</comment>
<dbReference type="AlphaFoldDB" id="A0AAE5LN29"/>
<protein>
    <submittedName>
        <fullName evidence="1">Uncharacterized protein</fullName>
    </submittedName>
</protein>
<evidence type="ECO:0000313" key="1">
    <source>
        <dbReference type="EMBL" id="NSB12096.1"/>
    </source>
</evidence>
<proteinExistence type="predicted"/>
<dbReference type="RefSeq" id="WP_173715237.1">
    <property type="nucleotide sequence ID" value="NZ_JABTDW010000001.1"/>
</dbReference>
<dbReference type="EMBL" id="JABTDW010000001">
    <property type="protein sequence ID" value="NSB12096.1"/>
    <property type="molecule type" value="Genomic_DNA"/>
</dbReference>
<sequence>MSFNLYSQIIKVLNENGQDANLEEIGKINNIINNLISRNINREWIKNNLEVLI</sequence>
<dbReference type="Proteomes" id="UP000822184">
    <property type="component" value="Unassembled WGS sequence"/>
</dbReference>
<reference evidence="1" key="1">
    <citation type="submission" date="2020-06" db="EMBL/GenBank/DDBJ databases">
        <title>Genomic insights into acetone-butanol-ethanol (ABE) fermentation by sequencing solventogenic clostridia strains.</title>
        <authorList>
            <person name="Brown S."/>
        </authorList>
    </citation>
    <scope>NUCLEOTIDE SEQUENCE</scope>
    <source>
        <strain evidence="1">DJ123</strain>
    </source>
</reference>
<gene>
    <name evidence="1" type="ORF">BCD95_000355</name>
</gene>
<evidence type="ECO:0000313" key="2">
    <source>
        <dbReference type="Proteomes" id="UP000822184"/>
    </source>
</evidence>
<name>A0AAE5LN29_CLOBE</name>